<dbReference type="OrthoDB" id="9808017at2"/>
<reference evidence="2 3" key="1">
    <citation type="submission" date="2016-06" db="EMBL/GenBank/DDBJ databases">
        <title>Genome sequence of Clostridium acetireducens DSM 10703.</title>
        <authorList>
            <person name="Poehlein A."/>
            <person name="Fluechter S."/>
            <person name="Duerre P."/>
            <person name="Daniel R."/>
        </authorList>
    </citation>
    <scope>NUCLEOTIDE SEQUENCE [LARGE SCALE GENOMIC DNA]</scope>
    <source>
        <strain evidence="2 3">DSM 10703</strain>
    </source>
</reference>
<dbReference type="SUPFAM" id="SSF46785">
    <property type="entry name" value="Winged helix' DNA-binding domain"/>
    <property type="match status" value="1"/>
</dbReference>
<dbReference type="PANTHER" id="PTHR33169:SF14">
    <property type="entry name" value="TRANSCRIPTIONAL REGULATOR RV3488"/>
    <property type="match status" value="1"/>
</dbReference>
<organism evidence="2 3">
    <name type="scientific">Clostridium acetireducens DSM 10703</name>
    <dbReference type="NCBI Taxonomy" id="1121290"/>
    <lineage>
        <taxon>Bacteria</taxon>
        <taxon>Bacillati</taxon>
        <taxon>Bacillota</taxon>
        <taxon>Clostridia</taxon>
        <taxon>Eubacteriales</taxon>
        <taxon>Clostridiaceae</taxon>
        <taxon>Clostridium</taxon>
    </lineage>
</organism>
<proteinExistence type="predicted"/>
<dbReference type="Pfam" id="PF03551">
    <property type="entry name" value="PadR"/>
    <property type="match status" value="1"/>
</dbReference>
<dbReference type="Proteomes" id="UP000175744">
    <property type="component" value="Unassembled WGS sequence"/>
</dbReference>
<dbReference type="InterPro" id="IPR036388">
    <property type="entry name" value="WH-like_DNA-bd_sf"/>
</dbReference>
<evidence type="ECO:0000259" key="1">
    <source>
        <dbReference type="Pfam" id="PF03551"/>
    </source>
</evidence>
<name>A0A1E8EZU8_9CLOT</name>
<dbReference type="Gene3D" id="1.10.10.10">
    <property type="entry name" value="Winged helix-like DNA-binding domain superfamily/Winged helix DNA-binding domain"/>
    <property type="match status" value="1"/>
</dbReference>
<dbReference type="InterPro" id="IPR052509">
    <property type="entry name" value="Metal_resp_DNA-bind_regulator"/>
</dbReference>
<keyword evidence="3" id="KW-1185">Reference proteome</keyword>
<dbReference type="InterPro" id="IPR036390">
    <property type="entry name" value="WH_DNA-bd_sf"/>
</dbReference>
<gene>
    <name evidence="2" type="ORF">CLOACE_10450</name>
</gene>
<feature type="domain" description="Transcription regulator PadR N-terminal" evidence="1">
    <location>
        <begin position="16"/>
        <end position="88"/>
    </location>
</feature>
<dbReference type="PATRIC" id="fig|1121290.3.peg.1046"/>
<dbReference type="RefSeq" id="WP_070109975.1">
    <property type="nucleotide sequence ID" value="NZ_LZFO01000011.1"/>
</dbReference>
<evidence type="ECO:0000313" key="2">
    <source>
        <dbReference type="EMBL" id="OFI06545.1"/>
    </source>
</evidence>
<dbReference type="AlphaFoldDB" id="A0A1E8EZU8"/>
<evidence type="ECO:0000313" key="3">
    <source>
        <dbReference type="Proteomes" id="UP000175744"/>
    </source>
</evidence>
<protein>
    <submittedName>
        <fullName evidence="2">Lineage-specific thermal regulator protein</fullName>
    </submittedName>
</protein>
<sequence>MAKKSQLLKGILEGCILKIISYEETYGYEITEKLLKFGFEEISEGTIYPLLIRLEKSGLLKATLKNSPLGPKRKYYSLTVQGEDELNEFQVNWGSLQKIVNNIMEG</sequence>
<dbReference type="PANTHER" id="PTHR33169">
    <property type="entry name" value="PADR-FAMILY TRANSCRIPTIONAL REGULATOR"/>
    <property type="match status" value="1"/>
</dbReference>
<dbReference type="EMBL" id="LZFO01000011">
    <property type="protein sequence ID" value="OFI06545.1"/>
    <property type="molecule type" value="Genomic_DNA"/>
</dbReference>
<comment type="caution">
    <text evidence="2">The sequence shown here is derived from an EMBL/GenBank/DDBJ whole genome shotgun (WGS) entry which is preliminary data.</text>
</comment>
<accession>A0A1E8EZU8</accession>
<dbReference type="InterPro" id="IPR005149">
    <property type="entry name" value="Tscrpt_reg_PadR_N"/>
</dbReference>